<organism evidence="7">
    <name type="scientific">Timema douglasi</name>
    <name type="common">Walking stick</name>
    <dbReference type="NCBI Taxonomy" id="61478"/>
    <lineage>
        <taxon>Eukaryota</taxon>
        <taxon>Metazoa</taxon>
        <taxon>Ecdysozoa</taxon>
        <taxon>Arthropoda</taxon>
        <taxon>Hexapoda</taxon>
        <taxon>Insecta</taxon>
        <taxon>Pterygota</taxon>
        <taxon>Neoptera</taxon>
        <taxon>Polyneoptera</taxon>
        <taxon>Phasmatodea</taxon>
        <taxon>Timematodea</taxon>
        <taxon>Timematoidea</taxon>
        <taxon>Timematidae</taxon>
        <taxon>Timema</taxon>
    </lineage>
</organism>
<protein>
    <recommendedName>
        <fullName evidence="2">Regulatory protein zeste</fullName>
    </recommendedName>
</protein>
<evidence type="ECO:0000313" key="7">
    <source>
        <dbReference type="EMBL" id="CAD7199087.1"/>
    </source>
</evidence>
<accession>A0A7R8ZBE4</accession>
<sequence>MNYRFTKISSQQKSILLNFVETHQNIARGKFTQDFTPKVAAKLWKELTVILNLCFGGPTKGWKEWRKTWQDIKASAKVKFGPLVQLQEGEADPSFQYTLNDFQRRVLAILRMNLTSGQDETTDPVLLFNGMQSSFNTTSALANYATEADRKSSSLKYLRLNKTSKAVNIFAKSQNTSLELCKRELQLRRQRFMFERRRHKEEMMFRRESEDARLALKRRSLDIYQELARSALQVGSQLVGAFDRLAKSLESTRVDNPSKVQ</sequence>
<proteinExistence type="predicted"/>
<feature type="domain" description="Myb/SANT-like DNA-binding" evidence="6">
    <location>
        <begin position="6"/>
        <end position="79"/>
    </location>
</feature>
<comment type="subunit">
    <text evidence="1">Self-associates forming complexes of several hundred monomers.</text>
</comment>
<gene>
    <name evidence="7" type="ORF">TDIB3V08_LOCUS5353</name>
</gene>
<evidence type="ECO:0000259" key="6">
    <source>
        <dbReference type="Pfam" id="PF13873"/>
    </source>
</evidence>
<keyword evidence="3" id="KW-0805">Transcription regulation</keyword>
<dbReference type="EMBL" id="OA566563">
    <property type="protein sequence ID" value="CAD7199087.1"/>
    <property type="molecule type" value="Genomic_DNA"/>
</dbReference>
<name>A0A7R8ZBE4_TIMDO</name>
<evidence type="ECO:0000256" key="5">
    <source>
        <dbReference type="ARBA" id="ARBA00025466"/>
    </source>
</evidence>
<evidence type="ECO:0000256" key="3">
    <source>
        <dbReference type="ARBA" id="ARBA00023015"/>
    </source>
</evidence>
<reference evidence="7" key="1">
    <citation type="submission" date="2020-11" db="EMBL/GenBank/DDBJ databases">
        <authorList>
            <person name="Tran Van P."/>
        </authorList>
    </citation>
    <scope>NUCLEOTIDE SEQUENCE</scope>
</reference>
<comment type="function">
    <text evidence="5">Involved in transvection phenomena (= synapsis-dependent gene expression), where the synaptic pairing of chromosomes carrying genes with which zeste interacts influences the expression of these genes. Zeste binds to DNA and stimulates transcription from a nearby promoter.</text>
</comment>
<evidence type="ECO:0000256" key="4">
    <source>
        <dbReference type="ARBA" id="ARBA00023163"/>
    </source>
</evidence>
<evidence type="ECO:0000256" key="1">
    <source>
        <dbReference type="ARBA" id="ARBA00011764"/>
    </source>
</evidence>
<dbReference type="AlphaFoldDB" id="A0A7R8ZBE4"/>
<evidence type="ECO:0000256" key="2">
    <source>
        <dbReference type="ARBA" id="ARBA00016807"/>
    </source>
</evidence>
<dbReference type="InterPro" id="IPR028002">
    <property type="entry name" value="Myb_DNA-bind_5"/>
</dbReference>
<dbReference type="Pfam" id="PF13873">
    <property type="entry name" value="Myb_DNA-bind_5"/>
    <property type="match status" value="1"/>
</dbReference>
<keyword evidence="4" id="KW-0804">Transcription</keyword>